<dbReference type="AlphaFoldDB" id="V6DHE6"/>
<dbReference type="EMBL" id="HG793133">
    <property type="protein sequence ID" value="CDK30383.1"/>
    <property type="molecule type" value="Genomic_DNA"/>
</dbReference>
<name>V6DHE6_9BACT</name>
<dbReference type="eggNOG" id="ENOG502ZVDH">
    <property type="taxonomic scope" value="Bacteria"/>
</dbReference>
<evidence type="ECO:0000313" key="1">
    <source>
        <dbReference type="EMBL" id="CDK30383.1"/>
    </source>
</evidence>
<dbReference type="Proteomes" id="UP000018769">
    <property type="component" value="Chromosome I"/>
</dbReference>
<sequence>MILLLNLYKFYVKIKNNILKLFNFIFYTMQYSQYYQAHIKTKECCFFVAILRSCEHLTFDRTFDTKASIFEFLVPEKNEEAFLNLMNYFIKNNIVTDLKKLPNRLINPDAEV</sequence>
<keyword evidence="2" id="KW-1185">Reference proteome</keyword>
<organism evidence="1 2">
    <name type="scientific">Candidatus Babela massiliensis</name>
    <dbReference type="NCBI Taxonomy" id="673862"/>
    <lineage>
        <taxon>Bacteria</taxon>
        <taxon>Candidatus Babelota</taxon>
        <taxon>Candidatus Babeliae</taxon>
        <taxon>Candidatus Babeliales</taxon>
        <taxon>Candidatus Babeliaceae</taxon>
        <taxon>Candidatus Babela</taxon>
    </lineage>
</organism>
<protein>
    <submittedName>
        <fullName evidence="1">Uncharacterized protein</fullName>
    </submittedName>
</protein>
<accession>V6DHE6</accession>
<gene>
    <name evidence="1" type="ORF">BABL1_gene_648</name>
</gene>
<dbReference type="KEGG" id="dpb:BABL1_gene_648"/>
<evidence type="ECO:0000313" key="2">
    <source>
        <dbReference type="Proteomes" id="UP000018769"/>
    </source>
</evidence>
<dbReference type="HOGENOM" id="CLU_2141285_0_0_7"/>
<reference evidence="1 2" key="1">
    <citation type="journal article" date="2015" name="Biol. Direct">
        <title>Babela massiliensis, a representative of a widespread bacterial phylum with unusual adaptations to parasitism in amoebae.</title>
        <authorList>
            <person name="Pagnier I."/>
            <person name="Yutin N."/>
            <person name="Croce O."/>
            <person name="Makarova K.S."/>
            <person name="Wolf Y.I."/>
            <person name="Benamar S."/>
            <person name="Raoult D."/>
            <person name="Koonin E.V."/>
            <person name="La Scola B."/>
        </authorList>
    </citation>
    <scope>NUCLEOTIDE SEQUENCE [LARGE SCALE GENOMIC DNA]</scope>
    <source>
        <strain evidence="2">BABL1</strain>
    </source>
</reference>
<proteinExistence type="predicted"/>